<proteinExistence type="predicted"/>
<dbReference type="RefSeq" id="WP_369223229.1">
    <property type="nucleotide sequence ID" value="NZ_CP163441.1"/>
</dbReference>
<protein>
    <submittedName>
        <fullName evidence="2">Serine hydrolase domain-containing protein</fullName>
    </submittedName>
</protein>
<dbReference type="SUPFAM" id="SSF56601">
    <property type="entry name" value="beta-lactamase/transpeptidase-like"/>
    <property type="match status" value="1"/>
</dbReference>
<dbReference type="InterPro" id="IPR012338">
    <property type="entry name" value="Beta-lactam/transpept-like"/>
</dbReference>
<dbReference type="GO" id="GO:0016787">
    <property type="term" value="F:hydrolase activity"/>
    <property type="evidence" value="ECO:0007669"/>
    <property type="project" value="UniProtKB-KW"/>
</dbReference>
<dbReference type="InterPro" id="IPR052907">
    <property type="entry name" value="Beta-lactamase/esterase"/>
</dbReference>
<gene>
    <name evidence="2" type="ORF">AB5J52_19570</name>
</gene>
<dbReference type="PANTHER" id="PTHR43319:SF3">
    <property type="entry name" value="BETA-LACTAMASE-RELATED DOMAIN-CONTAINING PROTEIN"/>
    <property type="match status" value="1"/>
</dbReference>
<dbReference type="InterPro" id="IPR001466">
    <property type="entry name" value="Beta-lactam-related"/>
</dbReference>
<sequence length="389" mass="40692">MDVHGTVAEGFEPVRDAFASNFELLGDRGAAVAVYRAGHRVVDLWGGTRDFDGAAGDAPWEHGTAQIVRSATKGVAAAVLLLLHQRGELDLDAPVGEYWPEYKAAGKERTLVRQLLSHRAGVPVLDRPLTPAEAADPDLGAAAVAAQAPVWEPGTDHGYHAQTYSWLTGELVRRVTGRTIGEWIADEIAGPAGAELWLGLPTAQQARVGRVGPVESPATSGALRTRPKRTVSEAYADPGSLTRRAFGAISPLPDENDPAYRAAALPASNGIATADGLARFYASLIGEVDGGRRLFTPQTVELARAEQSAGADRVLVVATRFGLGYMLHGSASPLLSPGSFGHPGRGGALAFADPGSGIAFGYVTNGFRKSVTADPRAQALVRAVRAALS</sequence>
<dbReference type="EMBL" id="CP163441">
    <property type="protein sequence ID" value="XDQ44288.1"/>
    <property type="molecule type" value="Genomic_DNA"/>
</dbReference>
<name>A0AB39QSN3_9ACTN</name>
<dbReference type="Gene3D" id="3.40.710.10">
    <property type="entry name" value="DD-peptidase/beta-lactamase superfamily"/>
    <property type="match status" value="1"/>
</dbReference>
<keyword evidence="2" id="KW-0378">Hydrolase</keyword>
<feature type="domain" description="Beta-lactamase-related" evidence="1">
    <location>
        <begin position="21"/>
        <end position="381"/>
    </location>
</feature>
<dbReference type="PANTHER" id="PTHR43319">
    <property type="entry name" value="BETA-LACTAMASE-RELATED"/>
    <property type="match status" value="1"/>
</dbReference>
<evidence type="ECO:0000259" key="1">
    <source>
        <dbReference type="Pfam" id="PF00144"/>
    </source>
</evidence>
<evidence type="ECO:0000313" key="2">
    <source>
        <dbReference type="EMBL" id="XDQ44288.1"/>
    </source>
</evidence>
<reference evidence="2" key="1">
    <citation type="submission" date="2024-07" db="EMBL/GenBank/DDBJ databases">
        <authorList>
            <person name="Yu S.T."/>
        </authorList>
    </citation>
    <scope>NUCLEOTIDE SEQUENCE</scope>
    <source>
        <strain evidence="2">R39</strain>
    </source>
</reference>
<organism evidence="2">
    <name type="scientific">Streptomyces sp. R39</name>
    <dbReference type="NCBI Taxonomy" id="3238631"/>
    <lineage>
        <taxon>Bacteria</taxon>
        <taxon>Bacillati</taxon>
        <taxon>Actinomycetota</taxon>
        <taxon>Actinomycetes</taxon>
        <taxon>Kitasatosporales</taxon>
        <taxon>Streptomycetaceae</taxon>
        <taxon>Streptomyces</taxon>
    </lineage>
</organism>
<dbReference type="AlphaFoldDB" id="A0AB39QSN3"/>
<accession>A0AB39QSN3</accession>
<dbReference type="Pfam" id="PF00144">
    <property type="entry name" value="Beta-lactamase"/>
    <property type="match status" value="1"/>
</dbReference>